<sequence length="250" mass="28108">MQQLPLIESSFAKELFSESLQLSNAELGSKPIAHGDLQDDGGSLWGDSVEKESLIWTGSGRVDVTNFTRLDIVMVSWQGKKLMHKRDLMLVFSNQCLVLTFLPDDLKEKLIETQEKRRKNQGLYESVHTISSVDALIFFRDYIMRKKAMDQRELVKKSSDVANKDESSCCSNLEIYVVQLQSLLDSPTIKLHLSVKQLVCNSTRLVGVKLPGCGYNCFKYANLTGPGNVKGDENHQMNMNIITIVVAALY</sequence>
<dbReference type="EMBL" id="VDCV01000003">
    <property type="protein sequence ID" value="KAB5565069.1"/>
    <property type="molecule type" value="Genomic_DNA"/>
</dbReference>
<gene>
    <name evidence="1" type="ORF">DKX38_005123</name>
</gene>
<dbReference type="Proteomes" id="UP000326939">
    <property type="component" value="Chromosome 3"/>
</dbReference>
<keyword evidence="2" id="KW-1185">Reference proteome</keyword>
<dbReference type="InterPro" id="IPR038881">
    <property type="entry name" value="Yae1-like"/>
</dbReference>
<protein>
    <submittedName>
        <fullName evidence="1">Uncharacterized protein</fullName>
    </submittedName>
</protein>
<dbReference type="AlphaFoldDB" id="A0A5N5NCQ7"/>
<organism evidence="1 2">
    <name type="scientific">Salix brachista</name>
    <dbReference type="NCBI Taxonomy" id="2182728"/>
    <lineage>
        <taxon>Eukaryota</taxon>
        <taxon>Viridiplantae</taxon>
        <taxon>Streptophyta</taxon>
        <taxon>Embryophyta</taxon>
        <taxon>Tracheophyta</taxon>
        <taxon>Spermatophyta</taxon>
        <taxon>Magnoliopsida</taxon>
        <taxon>eudicotyledons</taxon>
        <taxon>Gunneridae</taxon>
        <taxon>Pentapetalae</taxon>
        <taxon>rosids</taxon>
        <taxon>fabids</taxon>
        <taxon>Malpighiales</taxon>
        <taxon>Salicaceae</taxon>
        <taxon>Saliceae</taxon>
        <taxon>Salix</taxon>
    </lineage>
</organism>
<proteinExistence type="predicted"/>
<name>A0A5N5NCQ7_9ROSI</name>
<reference evidence="2" key="1">
    <citation type="journal article" date="2019" name="Gigascience">
        <title>De novo genome assembly of the endangered Acer yangbiense, a plant species with extremely small populations endemic to Yunnan Province, China.</title>
        <authorList>
            <person name="Yang J."/>
            <person name="Wariss H.M."/>
            <person name="Tao L."/>
            <person name="Zhang R."/>
            <person name="Yun Q."/>
            <person name="Hollingsworth P."/>
            <person name="Dao Z."/>
            <person name="Luo G."/>
            <person name="Guo H."/>
            <person name="Ma Y."/>
            <person name="Sun W."/>
        </authorList>
    </citation>
    <scope>NUCLEOTIDE SEQUENCE [LARGE SCALE GENOMIC DNA]</scope>
    <source>
        <strain evidence="2">cv. br00</strain>
    </source>
</reference>
<dbReference type="PANTHER" id="PTHR18829">
    <property type="entry name" value="PROTEIN YAE1 HOMOLOG"/>
    <property type="match status" value="1"/>
</dbReference>
<comment type="caution">
    <text evidence="1">The sequence shown here is derived from an EMBL/GenBank/DDBJ whole genome shotgun (WGS) entry which is preliminary data.</text>
</comment>
<dbReference type="PANTHER" id="PTHR18829:SF0">
    <property type="entry name" value="PROTEIN YAE1 HOMOLOG"/>
    <property type="match status" value="1"/>
</dbReference>
<evidence type="ECO:0000313" key="2">
    <source>
        <dbReference type="Proteomes" id="UP000326939"/>
    </source>
</evidence>
<accession>A0A5N5NCQ7</accession>
<evidence type="ECO:0000313" key="1">
    <source>
        <dbReference type="EMBL" id="KAB5565069.1"/>
    </source>
</evidence>